<comment type="similarity">
    <text evidence="6">Belongs to the YccS/YhfK family.</text>
</comment>
<dbReference type="Pfam" id="PF13515">
    <property type="entry name" value="FUSC_2"/>
    <property type="match status" value="1"/>
</dbReference>
<feature type="region of interest" description="Disordered" evidence="7">
    <location>
        <begin position="228"/>
        <end position="249"/>
    </location>
</feature>
<reference evidence="11" key="1">
    <citation type="journal article" date="2019" name="Int. J. Syst. Evol. Microbiol.">
        <title>The Global Catalogue of Microorganisms (GCM) 10K type strain sequencing project: providing services to taxonomists for standard genome sequencing and annotation.</title>
        <authorList>
            <consortium name="The Broad Institute Genomics Platform"/>
            <consortium name="The Broad Institute Genome Sequencing Center for Infectious Disease"/>
            <person name="Wu L."/>
            <person name="Ma J."/>
        </authorList>
    </citation>
    <scope>NUCLEOTIDE SEQUENCE [LARGE SCALE GENOMIC DNA]</scope>
    <source>
        <strain evidence="11">CCM 7043</strain>
    </source>
</reference>
<feature type="transmembrane region" description="Helical" evidence="8">
    <location>
        <begin position="468"/>
        <end position="491"/>
    </location>
</feature>
<feature type="transmembrane region" description="Helical" evidence="8">
    <location>
        <begin position="429"/>
        <end position="456"/>
    </location>
</feature>
<dbReference type="InterPro" id="IPR049453">
    <property type="entry name" value="Memb_transporter_dom"/>
</dbReference>
<evidence type="ECO:0000256" key="6">
    <source>
        <dbReference type="ARBA" id="ARBA00043993"/>
    </source>
</evidence>
<evidence type="ECO:0000256" key="2">
    <source>
        <dbReference type="ARBA" id="ARBA00022475"/>
    </source>
</evidence>
<dbReference type="EMBL" id="JBHUCO010000023">
    <property type="protein sequence ID" value="MFD1519974.1"/>
    <property type="molecule type" value="Genomic_DNA"/>
</dbReference>
<dbReference type="PANTHER" id="PTHR30509:SF9">
    <property type="entry name" value="MULTIDRUG RESISTANCE PROTEIN MDTO"/>
    <property type="match status" value="1"/>
</dbReference>
<dbReference type="PANTHER" id="PTHR30509">
    <property type="entry name" value="P-HYDROXYBENZOIC ACID EFFLUX PUMP SUBUNIT-RELATED"/>
    <property type="match status" value="1"/>
</dbReference>
<evidence type="ECO:0000256" key="1">
    <source>
        <dbReference type="ARBA" id="ARBA00004651"/>
    </source>
</evidence>
<feature type="transmembrane region" description="Helical" evidence="8">
    <location>
        <begin position="111"/>
        <end position="143"/>
    </location>
</feature>
<keyword evidence="4 8" id="KW-1133">Transmembrane helix</keyword>
<evidence type="ECO:0000313" key="11">
    <source>
        <dbReference type="Proteomes" id="UP001597114"/>
    </source>
</evidence>
<dbReference type="Proteomes" id="UP001597114">
    <property type="component" value="Unassembled WGS sequence"/>
</dbReference>
<feature type="region of interest" description="Disordered" evidence="7">
    <location>
        <begin position="274"/>
        <end position="304"/>
    </location>
</feature>
<comment type="caution">
    <text evidence="10">The sequence shown here is derived from an EMBL/GenBank/DDBJ whole genome shotgun (WGS) entry which is preliminary data.</text>
</comment>
<keyword evidence="11" id="KW-1185">Reference proteome</keyword>
<evidence type="ECO:0000256" key="5">
    <source>
        <dbReference type="ARBA" id="ARBA00023136"/>
    </source>
</evidence>
<evidence type="ECO:0000259" key="9">
    <source>
        <dbReference type="Pfam" id="PF13515"/>
    </source>
</evidence>
<proteinExistence type="inferred from homology"/>
<evidence type="ECO:0000256" key="7">
    <source>
        <dbReference type="SAM" id="MobiDB-lite"/>
    </source>
</evidence>
<sequence length="767" mass="80354">MTDERRRPRLLGRPAAFLHERDPGLLIVHRALRVTIAASSGFFLCLYLVGDVNTGVYALFATVALGALSEVSGTPAQRTRTYIGALVVGLALASLGTVLAVNTWAAAAGMLVVGFLVSFAAVGGPRVAAVASGLQLFYVLPCFPPYTPDLLGERLIGLTVGVGLLVLADRLLWPAPSPPDLVPRIAYAAGTAAALADGLRTWLVAGVPDVDGRIDALRAEAARAGAQLRASTLPPAARPTGPSRHDRSVTHASLAVRVVIGRLGLAADRLAEQRTAATSTEQAGAPAPAGARSLPGQPGTSPETADLLETDARALATVRDALLGESAPPPRDVIDHALSGYVERETFRLAGAVDPAPWLRGELAVSAVTESVRSLVLGARATLGAPAPPPADTPVDFWFLHASPVTLWWRRLRAHLTPRSVYLQNAIRLAVGLAVARVIAGVLALTHGFWVLLATLSLMRTSAVASRAVLLQAFTGTIIGAIIAAVLLTLVGPETHVYAWLTPLLMLAAFAAGPLLGLGAAQAGFTLVVSVVFAQVAPANWELAEDRVFAVIIGGLVGALIGAAVWPRGGAGEVRRVAADCMRAGADEIVASAAYLTGTGPPPSTEPLNRLSTLFEYTYAQYRSEPPRPGPEPEWLVVLAVANRIAEYSRTLCVRYPVTDPLPWPDFGVLLRADAEEVADAYRAAAAAVAAGKAPSGDATALRAQVAAQHLAVRFAEAPAAALRAFDGWGWIHRLVDELERVEQALAPARRPVRSPPGRPHSAEYRV</sequence>
<feature type="transmembrane region" description="Helical" evidence="8">
    <location>
        <begin position="83"/>
        <end position="105"/>
    </location>
</feature>
<comment type="subcellular location">
    <subcellularLocation>
        <location evidence="1">Cell membrane</location>
        <topology evidence="1">Multi-pass membrane protein</topology>
    </subcellularLocation>
</comment>
<keyword evidence="3 8" id="KW-0812">Transmembrane</keyword>
<accession>A0ABW4F0X4</accession>
<evidence type="ECO:0000256" key="4">
    <source>
        <dbReference type="ARBA" id="ARBA00022989"/>
    </source>
</evidence>
<dbReference type="RefSeq" id="WP_344722442.1">
    <property type="nucleotide sequence ID" value="NZ_BAAAUS010000013.1"/>
</dbReference>
<keyword evidence="5 8" id="KW-0472">Membrane</keyword>
<gene>
    <name evidence="10" type="ORF">ACFSJD_20935</name>
</gene>
<evidence type="ECO:0000313" key="10">
    <source>
        <dbReference type="EMBL" id="MFD1519974.1"/>
    </source>
</evidence>
<organism evidence="10 11">
    <name type="scientific">Pseudonocardia yunnanensis</name>
    <dbReference type="NCBI Taxonomy" id="58107"/>
    <lineage>
        <taxon>Bacteria</taxon>
        <taxon>Bacillati</taxon>
        <taxon>Actinomycetota</taxon>
        <taxon>Actinomycetes</taxon>
        <taxon>Pseudonocardiales</taxon>
        <taxon>Pseudonocardiaceae</taxon>
        <taxon>Pseudonocardia</taxon>
    </lineage>
</organism>
<feature type="domain" description="Integral membrane bound transporter" evidence="9">
    <location>
        <begin position="438"/>
        <end position="561"/>
    </location>
</feature>
<feature type="transmembrane region" description="Helical" evidence="8">
    <location>
        <begin position="547"/>
        <end position="566"/>
    </location>
</feature>
<evidence type="ECO:0000256" key="3">
    <source>
        <dbReference type="ARBA" id="ARBA00022692"/>
    </source>
</evidence>
<keyword evidence="2" id="KW-1003">Cell membrane</keyword>
<name>A0ABW4F0X4_9PSEU</name>
<protein>
    <submittedName>
        <fullName evidence="10">FUSC family protein</fullName>
    </submittedName>
</protein>
<evidence type="ECO:0000256" key="8">
    <source>
        <dbReference type="SAM" id="Phobius"/>
    </source>
</evidence>